<keyword evidence="13" id="KW-1185">Reference proteome</keyword>
<evidence type="ECO:0000256" key="9">
    <source>
        <dbReference type="ARBA" id="ARBA00031306"/>
    </source>
</evidence>
<dbReference type="Pfam" id="PF02424">
    <property type="entry name" value="ApbE"/>
    <property type="match status" value="1"/>
</dbReference>
<evidence type="ECO:0000256" key="7">
    <source>
        <dbReference type="ARBA" id="ARBA00022827"/>
    </source>
</evidence>
<comment type="caution">
    <text evidence="12">The sequence shown here is derived from an EMBL/GenBank/DDBJ whole genome shotgun (WGS) entry which is preliminary data.</text>
</comment>
<keyword evidence="4 11" id="KW-0285">Flavoprotein</keyword>
<accession>A0ABS9BJY8</accession>
<keyword evidence="8 11" id="KW-0460">Magnesium</keyword>
<evidence type="ECO:0000256" key="3">
    <source>
        <dbReference type="ARBA" id="ARBA00016337"/>
    </source>
</evidence>
<dbReference type="EC" id="2.7.1.180" evidence="2 11"/>
<keyword evidence="7 11" id="KW-0274">FAD</keyword>
<evidence type="ECO:0000256" key="5">
    <source>
        <dbReference type="ARBA" id="ARBA00022679"/>
    </source>
</evidence>
<keyword evidence="6 11" id="KW-0479">Metal-binding</keyword>
<comment type="catalytic activity">
    <reaction evidence="10 11">
        <text>L-threonyl-[protein] + FAD = FMN-L-threonyl-[protein] + AMP + H(+)</text>
        <dbReference type="Rhea" id="RHEA:36847"/>
        <dbReference type="Rhea" id="RHEA-COMP:11060"/>
        <dbReference type="Rhea" id="RHEA-COMP:11061"/>
        <dbReference type="ChEBI" id="CHEBI:15378"/>
        <dbReference type="ChEBI" id="CHEBI:30013"/>
        <dbReference type="ChEBI" id="CHEBI:57692"/>
        <dbReference type="ChEBI" id="CHEBI:74257"/>
        <dbReference type="ChEBI" id="CHEBI:456215"/>
        <dbReference type="EC" id="2.7.1.180"/>
    </reaction>
</comment>
<organism evidence="12 13">
    <name type="scientific">Flavihumibacter fluminis</name>
    <dbReference type="NCBI Taxonomy" id="2909236"/>
    <lineage>
        <taxon>Bacteria</taxon>
        <taxon>Pseudomonadati</taxon>
        <taxon>Bacteroidota</taxon>
        <taxon>Chitinophagia</taxon>
        <taxon>Chitinophagales</taxon>
        <taxon>Chitinophagaceae</taxon>
        <taxon>Flavihumibacter</taxon>
    </lineage>
</organism>
<dbReference type="InterPro" id="IPR003374">
    <property type="entry name" value="ApbE-like_sf"/>
</dbReference>
<name>A0ABS9BJY8_9BACT</name>
<sequence length="318" mass="35086">MNNDLKLLQSNGNLRKRSLRLMGNRFEITVLEPDENRAAWLIERAIAEISRIEGLLSTFLPESETNLINEMAGITPVEVSGEMIALIQRAQRISEVTQGAFDLSYGSIDKRLWNFDLTMKSLPDAAVARKSVRLINFRNIEVDPLNRTVFLKEKGMRIGFGGIGKGYAADRAKEVLVKEGVTSGIVNASGDLTAWGKQENGEPWTIGIADPNAANHLFSYINITDMSVATSGNYEKFVEINGKRYSHTIDPRTGMPVSGIKSVTIISPFAELSDALATPVMIMGTEIGLDMLNQMKQVAALIIDDSNRLKTTRNIQLI</sequence>
<evidence type="ECO:0000256" key="10">
    <source>
        <dbReference type="ARBA" id="ARBA00048540"/>
    </source>
</evidence>
<evidence type="ECO:0000256" key="8">
    <source>
        <dbReference type="ARBA" id="ARBA00022842"/>
    </source>
</evidence>
<dbReference type="PANTHER" id="PTHR30040">
    <property type="entry name" value="THIAMINE BIOSYNTHESIS LIPOPROTEIN APBE"/>
    <property type="match status" value="1"/>
</dbReference>
<evidence type="ECO:0000256" key="4">
    <source>
        <dbReference type="ARBA" id="ARBA00022630"/>
    </source>
</evidence>
<comment type="similarity">
    <text evidence="11">Belongs to the ApbE family.</text>
</comment>
<dbReference type="SUPFAM" id="SSF143631">
    <property type="entry name" value="ApbE-like"/>
    <property type="match status" value="1"/>
</dbReference>
<evidence type="ECO:0000313" key="13">
    <source>
        <dbReference type="Proteomes" id="UP001200145"/>
    </source>
</evidence>
<gene>
    <name evidence="12" type="ORF">L0U88_12930</name>
</gene>
<keyword evidence="5 11" id="KW-0808">Transferase</keyword>
<evidence type="ECO:0000256" key="2">
    <source>
        <dbReference type="ARBA" id="ARBA00011955"/>
    </source>
</evidence>
<protein>
    <recommendedName>
        <fullName evidence="3 11">FAD:protein FMN transferase</fullName>
        <ecNumber evidence="2 11">2.7.1.180</ecNumber>
    </recommendedName>
    <alternativeName>
        <fullName evidence="9 11">Flavin transferase</fullName>
    </alternativeName>
</protein>
<dbReference type="EMBL" id="JAKEVY010000003">
    <property type="protein sequence ID" value="MCF1715534.1"/>
    <property type="molecule type" value="Genomic_DNA"/>
</dbReference>
<reference evidence="12 13" key="1">
    <citation type="submission" date="2022-01" db="EMBL/GenBank/DDBJ databases">
        <title>Flavihumibacter sp. nov., isolated from sediment of a river.</title>
        <authorList>
            <person name="Liu H."/>
        </authorList>
    </citation>
    <scope>NUCLEOTIDE SEQUENCE [LARGE SCALE GENOMIC DNA]</scope>
    <source>
        <strain evidence="12 13">RY-1</strain>
    </source>
</reference>
<evidence type="ECO:0000256" key="11">
    <source>
        <dbReference type="PIRNR" id="PIRNR006268"/>
    </source>
</evidence>
<dbReference type="InterPro" id="IPR024932">
    <property type="entry name" value="ApbE"/>
</dbReference>
<dbReference type="PIRSF" id="PIRSF006268">
    <property type="entry name" value="ApbE"/>
    <property type="match status" value="1"/>
</dbReference>
<evidence type="ECO:0000256" key="1">
    <source>
        <dbReference type="ARBA" id="ARBA00001946"/>
    </source>
</evidence>
<dbReference type="PANTHER" id="PTHR30040:SF2">
    <property type="entry name" value="FAD:PROTEIN FMN TRANSFERASE"/>
    <property type="match status" value="1"/>
</dbReference>
<dbReference type="Proteomes" id="UP001200145">
    <property type="component" value="Unassembled WGS sequence"/>
</dbReference>
<dbReference type="Gene3D" id="3.10.520.10">
    <property type="entry name" value="ApbE-like domains"/>
    <property type="match status" value="1"/>
</dbReference>
<evidence type="ECO:0000256" key="6">
    <source>
        <dbReference type="ARBA" id="ARBA00022723"/>
    </source>
</evidence>
<dbReference type="RefSeq" id="WP_234866487.1">
    <property type="nucleotide sequence ID" value="NZ_JAKEVY010000003.1"/>
</dbReference>
<proteinExistence type="inferred from homology"/>
<comment type="cofactor">
    <cofactor evidence="1">
        <name>Mg(2+)</name>
        <dbReference type="ChEBI" id="CHEBI:18420"/>
    </cofactor>
</comment>
<dbReference type="GO" id="GO:0016740">
    <property type="term" value="F:transferase activity"/>
    <property type="evidence" value="ECO:0007669"/>
    <property type="project" value="UniProtKB-KW"/>
</dbReference>
<evidence type="ECO:0000313" key="12">
    <source>
        <dbReference type="EMBL" id="MCF1715534.1"/>
    </source>
</evidence>